<keyword evidence="1" id="KW-0812">Transmembrane</keyword>
<dbReference type="Proteomes" id="UP000076727">
    <property type="component" value="Unassembled WGS sequence"/>
</dbReference>
<keyword evidence="1" id="KW-0472">Membrane</keyword>
<keyword evidence="1" id="KW-1133">Transmembrane helix</keyword>
<evidence type="ECO:0000313" key="2">
    <source>
        <dbReference type="EMBL" id="KZT70060.1"/>
    </source>
</evidence>
<feature type="transmembrane region" description="Helical" evidence="1">
    <location>
        <begin position="80"/>
        <end position="97"/>
    </location>
</feature>
<protein>
    <submittedName>
        <fullName evidence="2">Uncharacterized protein</fullName>
    </submittedName>
</protein>
<organism evidence="2 3">
    <name type="scientific">Daedalea quercina L-15889</name>
    <dbReference type="NCBI Taxonomy" id="1314783"/>
    <lineage>
        <taxon>Eukaryota</taxon>
        <taxon>Fungi</taxon>
        <taxon>Dikarya</taxon>
        <taxon>Basidiomycota</taxon>
        <taxon>Agaricomycotina</taxon>
        <taxon>Agaricomycetes</taxon>
        <taxon>Polyporales</taxon>
        <taxon>Fomitopsis</taxon>
    </lineage>
</organism>
<evidence type="ECO:0000313" key="3">
    <source>
        <dbReference type="Proteomes" id="UP000076727"/>
    </source>
</evidence>
<keyword evidence="3" id="KW-1185">Reference proteome</keyword>
<dbReference type="OrthoDB" id="2751164at2759"/>
<dbReference type="AlphaFoldDB" id="A0A165QXR9"/>
<gene>
    <name evidence="2" type="ORF">DAEQUDRAFT_221922</name>
</gene>
<proteinExistence type="predicted"/>
<name>A0A165QXR9_9APHY</name>
<dbReference type="EMBL" id="KV429053">
    <property type="protein sequence ID" value="KZT70060.1"/>
    <property type="molecule type" value="Genomic_DNA"/>
</dbReference>
<accession>A0A165QXR9</accession>
<feature type="transmembrane region" description="Helical" evidence="1">
    <location>
        <begin position="44"/>
        <end position="65"/>
    </location>
</feature>
<evidence type="ECO:0000256" key="1">
    <source>
        <dbReference type="SAM" id="Phobius"/>
    </source>
</evidence>
<sequence length="157" mass="17871">MKVLTRVFNIIHDALILFFTWYQTRDGSRDLARMMEKLESRDSIVTRLLLNGAIYFVVHLVLNIADAVLTVTGTFDDTSIFNAIFTPLILSHFFISIRKAHRANEDRLCSRWSEVSSLEFTPFSEYGHACGSVHAAEDLEDWDDIPSRSGSIVSPRC</sequence>
<reference evidence="2 3" key="1">
    <citation type="journal article" date="2016" name="Mol. Biol. Evol.">
        <title>Comparative Genomics of Early-Diverging Mushroom-Forming Fungi Provides Insights into the Origins of Lignocellulose Decay Capabilities.</title>
        <authorList>
            <person name="Nagy L.G."/>
            <person name="Riley R."/>
            <person name="Tritt A."/>
            <person name="Adam C."/>
            <person name="Daum C."/>
            <person name="Floudas D."/>
            <person name="Sun H."/>
            <person name="Yadav J.S."/>
            <person name="Pangilinan J."/>
            <person name="Larsson K.H."/>
            <person name="Matsuura K."/>
            <person name="Barry K."/>
            <person name="Labutti K."/>
            <person name="Kuo R."/>
            <person name="Ohm R.A."/>
            <person name="Bhattacharya S.S."/>
            <person name="Shirouzu T."/>
            <person name="Yoshinaga Y."/>
            <person name="Martin F.M."/>
            <person name="Grigoriev I.V."/>
            <person name="Hibbett D.S."/>
        </authorList>
    </citation>
    <scope>NUCLEOTIDE SEQUENCE [LARGE SCALE GENOMIC DNA]</scope>
    <source>
        <strain evidence="2 3">L-15889</strain>
    </source>
</reference>